<evidence type="ECO:0000259" key="1">
    <source>
        <dbReference type="Pfam" id="PF05099"/>
    </source>
</evidence>
<dbReference type="InterPro" id="IPR029024">
    <property type="entry name" value="TerB-like"/>
</dbReference>
<evidence type="ECO:0000313" key="2">
    <source>
        <dbReference type="EMBL" id="QWG08856.1"/>
    </source>
</evidence>
<dbReference type="SUPFAM" id="SSF158682">
    <property type="entry name" value="TerB-like"/>
    <property type="match status" value="1"/>
</dbReference>
<evidence type="ECO:0000313" key="3">
    <source>
        <dbReference type="Proteomes" id="UP000682802"/>
    </source>
</evidence>
<sequence length="125" mass="14583">MKNTEKLYETLGELLYAIAKADGLIQDEERDALNELLKNHSWASEIRWSFNYEENQNATVEETYNKVINYCHSYGPTAEYEEFIDAMKFIANASNGIDEDESKIINSFSKDLIERFQRDLNLQTI</sequence>
<proteinExistence type="predicted"/>
<dbReference type="Proteomes" id="UP000682802">
    <property type="component" value="Chromosome 1"/>
</dbReference>
<dbReference type="EMBL" id="CP076128">
    <property type="protein sequence ID" value="QWG08856.1"/>
    <property type="molecule type" value="Genomic_DNA"/>
</dbReference>
<feature type="domain" description="Co-chaperone DjlA N-terminal" evidence="1">
    <location>
        <begin position="14"/>
        <end position="107"/>
    </location>
</feature>
<protein>
    <submittedName>
        <fullName evidence="2">TerB family tellurite resistance protein</fullName>
    </submittedName>
</protein>
<dbReference type="RefSeq" id="WP_144072764.1">
    <property type="nucleotide sequence ID" value="NZ_CP076128.1"/>
</dbReference>
<keyword evidence="3" id="KW-1185">Reference proteome</keyword>
<dbReference type="InterPro" id="IPR007791">
    <property type="entry name" value="DjlA_N"/>
</dbReference>
<gene>
    <name evidence="2" type="ORF">KM029_07915</name>
</gene>
<organism evidence="2 3">
    <name type="scientific">Flammeovirga kamogawensis</name>
    <dbReference type="NCBI Taxonomy" id="373891"/>
    <lineage>
        <taxon>Bacteria</taxon>
        <taxon>Pseudomonadati</taxon>
        <taxon>Bacteroidota</taxon>
        <taxon>Cytophagia</taxon>
        <taxon>Cytophagales</taxon>
        <taxon>Flammeovirgaceae</taxon>
        <taxon>Flammeovirga</taxon>
    </lineage>
</organism>
<dbReference type="CDD" id="cd07177">
    <property type="entry name" value="terB_like"/>
    <property type="match status" value="1"/>
</dbReference>
<dbReference type="Gene3D" id="1.10.3680.10">
    <property type="entry name" value="TerB-like"/>
    <property type="match status" value="1"/>
</dbReference>
<reference evidence="2 3" key="1">
    <citation type="submission" date="2021-05" db="EMBL/GenBank/DDBJ databases">
        <title>Comparative genomic studies on the polysaccharide-degrading batcterial strains of the Flammeovirga genus.</title>
        <authorList>
            <person name="Zewei F."/>
            <person name="Zheng Z."/>
            <person name="Yu L."/>
            <person name="Ruyue G."/>
            <person name="Yanhong M."/>
            <person name="Yuanyuan C."/>
            <person name="Jingyan G."/>
            <person name="Wenjun H."/>
        </authorList>
    </citation>
    <scope>NUCLEOTIDE SEQUENCE [LARGE SCALE GENOMIC DNA]</scope>
    <source>
        <strain evidence="2 3">YS10</strain>
    </source>
</reference>
<name>A0ABX8H041_9BACT</name>
<dbReference type="Pfam" id="PF05099">
    <property type="entry name" value="TerB"/>
    <property type="match status" value="1"/>
</dbReference>
<accession>A0ABX8H041</accession>